<evidence type="ECO:0000313" key="3">
    <source>
        <dbReference type="Proteomes" id="UP000789901"/>
    </source>
</evidence>
<dbReference type="EMBL" id="CAJVQB010090278">
    <property type="protein sequence ID" value="CAG8848021.1"/>
    <property type="molecule type" value="Genomic_DNA"/>
</dbReference>
<reference evidence="2 3" key="1">
    <citation type="submission" date="2021-06" db="EMBL/GenBank/DDBJ databases">
        <authorList>
            <person name="Kallberg Y."/>
            <person name="Tangrot J."/>
            <person name="Rosling A."/>
        </authorList>
    </citation>
    <scope>NUCLEOTIDE SEQUENCE [LARGE SCALE GENOMIC DNA]</scope>
    <source>
        <strain evidence="2 3">120-4 pot B 10/14</strain>
    </source>
</reference>
<dbReference type="Proteomes" id="UP000789901">
    <property type="component" value="Unassembled WGS sequence"/>
</dbReference>
<accession>A0ABN7X6W5</accession>
<sequence length="137" mass="15780">MLKPDCMKEIEFVVDSMPRSQDIDLMELSPTIFKSPVFTQSDTSKKRTNDPKLFPDNPSNKKAKKLVKKESHILKDLINELSTEPKISQVSVTRKENADNFIDLYNNITHAETKMKLLIGSYNLKMQDYSESIIKID</sequence>
<name>A0ABN7X6W5_GIGMA</name>
<gene>
    <name evidence="2" type="ORF">GMARGA_LOCUS38974</name>
</gene>
<organism evidence="2 3">
    <name type="scientific">Gigaspora margarita</name>
    <dbReference type="NCBI Taxonomy" id="4874"/>
    <lineage>
        <taxon>Eukaryota</taxon>
        <taxon>Fungi</taxon>
        <taxon>Fungi incertae sedis</taxon>
        <taxon>Mucoromycota</taxon>
        <taxon>Glomeromycotina</taxon>
        <taxon>Glomeromycetes</taxon>
        <taxon>Diversisporales</taxon>
        <taxon>Gigasporaceae</taxon>
        <taxon>Gigaspora</taxon>
    </lineage>
</organism>
<keyword evidence="3" id="KW-1185">Reference proteome</keyword>
<protein>
    <submittedName>
        <fullName evidence="2">16187_t:CDS:1</fullName>
    </submittedName>
</protein>
<feature type="region of interest" description="Disordered" evidence="1">
    <location>
        <begin position="39"/>
        <end position="60"/>
    </location>
</feature>
<proteinExistence type="predicted"/>
<comment type="caution">
    <text evidence="2">The sequence shown here is derived from an EMBL/GenBank/DDBJ whole genome shotgun (WGS) entry which is preliminary data.</text>
</comment>
<evidence type="ECO:0000313" key="2">
    <source>
        <dbReference type="EMBL" id="CAG8848021.1"/>
    </source>
</evidence>
<evidence type="ECO:0000256" key="1">
    <source>
        <dbReference type="SAM" id="MobiDB-lite"/>
    </source>
</evidence>